<dbReference type="Gene3D" id="4.10.220.110">
    <property type="match status" value="1"/>
</dbReference>
<name>A0A2T3NQD9_9GAMM</name>
<dbReference type="NCBIfam" id="TIGR01646">
    <property type="entry name" value="vgr_GE"/>
    <property type="match status" value="1"/>
</dbReference>
<evidence type="ECO:0000259" key="3">
    <source>
        <dbReference type="Pfam" id="PF04717"/>
    </source>
</evidence>
<organism evidence="5 6">
    <name type="scientific">Photobacterium swingsii</name>
    <dbReference type="NCBI Taxonomy" id="680026"/>
    <lineage>
        <taxon>Bacteria</taxon>
        <taxon>Pseudomonadati</taxon>
        <taxon>Pseudomonadota</taxon>
        <taxon>Gammaproteobacteria</taxon>
        <taxon>Vibrionales</taxon>
        <taxon>Vibrionaceae</taxon>
        <taxon>Photobacterium</taxon>
    </lineage>
</organism>
<sequence>MTSVEYNVKQRPILAKVDGKGSYIVTTFNVVEQISDSSNYSATLVTAEHISEMALGKVLYVCYSAGVEGHRKESKHFYSIISSIENVKFDISTQLYTYKIEGIDPFSILKYRTSSQVFQDMTSKQIIEKTLSNSGLKTYFSLSTRSAGIKHSYCVQFNETDYAFLRRMMASEGWHYHVDHTSNKPSIIVGDSNQDFKTIEGSHIAFITKAKDKQNAITKWSMKNALGSSQISLADYNHETAELLDSGERSSSNKTKVKALAHHFFGQGHADKSVLRDTAKKQMERFDSQKIQVNAACSNIAINCGQRFKLTDHTESDFNQEYLVTHVTHRLSAQEGGNQVEYQNEFQCVPTNIAWRPKYQAKPPIHSIQSATVCGPNNEETNQDNLGRIKVHFHWDKNGEPNEKSSCWVPVAQAAASNGFGMQFIPRIGDEVLVSFIDGDPDRPVVSGSIYTKKNKPPYSASTQSGIKTRTTPNGNNSTANELRFEDKKDKEEIFIQAEKDLTVNVKKDKKQTITGLCTLDVTKTLGIKSKEAMSLETEDTFTTKAAKDIGLSSDASITAKASKNAEINASSKVSIDGQTIELKGKTKIKLSVGANAIEISASGIKISGTQVTVDAKGNANIQGTMVKVEGKAKADIKGALVGINGSAMTQVKAGGMVQIQGAIAKVN</sequence>
<comment type="caution">
    <text evidence="5">The sequence shown here is derived from an EMBL/GenBank/DDBJ whole genome shotgun (WGS) entry which is preliminary data.</text>
</comment>
<evidence type="ECO:0000313" key="6">
    <source>
        <dbReference type="Proteomes" id="UP000240481"/>
    </source>
</evidence>
<dbReference type="SUPFAM" id="SSF69349">
    <property type="entry name" value="Phage fibre proteins"/>
    <property type="match status" value="1"/>
</dbReference>
<dbReference type="InterPro" id="IPR006531">
    <property type="entry name" value="Gp5/Vgr_OB"/>
</dbReference>
<dbReference type="RefSeq" id="WP_107303189.1">
    <property type="nucleotide sequence ID" value="NZ_AP024852.1"/>
</dbReference>
<feature type="region of interest" description="Disordered" evidence="2">
    <location>
        <begin position="448"/>
        <end position="481"/>
    </location>
</feature>
<dbReference type="Pfam" id="PF05954">
    <property type="entry name" value="Phage_GPD"/>
    <property type="match status" value="1"/>
</dbReference>
<dbReference type="SUPFAM" id="SSF69279">
    <property type="entry name" value="Phage tail proteins"/>
    <property type="match status" value="2"/>
</dbReference>
<protein>
    <submittedName>
        <fullName evidence="5">Type VI secretion system tip protein VgrG</fullName>
    </submittedName>
</protein>
<dbReference type="OrthoDB" id="9762420at2"/>
<dbReference type="InterPro" id="IPR037026">
    <property type="entry name" value="Vgr_OB-fold_dom_sf"/>
</dbReference>
<feature type="domain" description="Gp5/Type VI secretion system Vgr C-terminal trimerisation" evidence="4">
    <location>
        <begin position="465"/>
        <end position="578"/>
    </location>
</feature>
<dbReference type="SUPFAM" id="SSF69255">
    <property type="entry name" value="gp5 N-terminal domain-like"/>
    <property type="match status" value="1"/>
</dbReference>
<keyword evidence="6" id="KW-1185">Reference proteome</keyword>
<dbReference type="AlphaFoldDB" id="A0A2T3NQD9"/>
<accession>A0A2T3NQD9</accession>
<evidence type="ECO:0000259" key="4">
    <source>
        <dbReference type="Pfam" id="PF22178"/>
    </source>
</evidence>
<dbReference type="Pfam" id="PF04717">
    <property type="entry name" value="Phage_base_V"/>
    <property type="match status" value="1"/>
</dbReference>
<evidence type="ECO:0000256" key="2">
    <source>
        <dbReference type="SAM" id="MobiDB-lite"/>
    </source>
</evidence>
<proteinExistence type="inferred from homology"/>
<feature type="domain" description="Gp5/Type VI secretion system Vgr protein OB-fold" evidence="3">
    <location>
        <begin position="382"/>
        <end position="451"/>
    </location>
</feature>
<dbReference type="Gene3D" id="3.55.50.10">
    <property type="entry name" value="Baseplate protein-like domains"/>
    <property type="match status" value="1"/>
</dbReference>
<dbReference type="InterPro" id="IPR017847">
    <property type="entry name" value="T6SS_RhsGE_Vgr_subset"/>
</dbReference>
<dbReference type="NCBIfam" id="TIGR03361">
    <property type="entry name" value="VI_Rhs_Vgr"/>
    <property type="match status" value="1"/>
</dbReference>
<evidence type="ECO:0000256" key="1">
    <source>
        <dbReference type="ARBA" id="ARBA00005558"/>
    </source>
</evidence>
<comment type="similarity">
    <text evidence="1">Belongs to the VgrG protein family.</text>
</comment>
<dbReference type="Gene3D" id="2.40.50.230">
    <property type="entry name" value="Gp5 N-terminal domain"/>
    <property type="match status" value="1"/>
</dbReference>
<dbReference type="Pfam" id="PF22178">
    <property type="entry name" value="Gp5_trimer_C"/>
    <property type="match status" value="1"/>
</dbReference>
<dbReference type="InterPro" id="IPR054030">
    <property type="entry name" value="Gp5_Vgr_C"/>
</dbReference>
<feature type="compositionally biased region" description="Polar residues" evidence="2">
    <location>
        <begin position="460"/>
        <end position="481"/>
    </location>
</feature>
<gene>
    <name evidence="5" type="ORF">C9I94_24515</name>
</gene>
<dbReference type="InterPro" id="IPR006533">
    <property type="entry name" value="T6SS_Vgr_RhsGE"/>
</dbReference>
<dbReference type="Proteomes" id="UP000240481">
    <property type="component" value="Unassembled WGS sequence"/>
</dbReference>
<dbReference type="EMBL" id="PYLZ01000028">
    <property type="protein sequence ID" value="PSW18458.1"/>
    <property type="molecule type" value="Genomic_DNA"/>
</dbReference>
<dbReference type="Gene3D" id="2.30.110.50">
    <property type="match status" value="1"/>
</dbReference>
<evidence type="ECO:0000313" key="5">
    <source>
        <dbReference type="EMBL" id="PSW18458.1"/>
    </source>
</evidence>
<reference evidence="5 6" key="1">
    <citation type="submission" date="2018-01" db="EMBL/GenBank/DDBJ databases">
        <title>Whole genome sequencing of Histamine producing bacteria.</title>
        <authorList>
            <person name="Butler K."/>
        </authorList>
    </citation>
    <scope>NUCLEOTIDE SEQUENCE [LARGE SCALE GENOMIC DNA]</scope>
    <source>
        <strain evidence="5 6">DSM 24669</strain>
    </source>
</reference>